<gene>
    <name evidence="1" type="ORF">BU24DRAFT_423811</name>
</gene>
<evidence type="ECO:0000313" key="2">
    <source>
        <dbReference type="Proteomes" id="UP000799778"/>
    </source>
</evidence>
<dbReference type="AlphaFoldDB" id="A0A6A5XRH7"/>
<dbReference type="RefSeq" id="XP_033383243.1">
    <property type="nucleotide sequence ID" value="XM_033528348.1"/>
</dbReference>
<keyword evidence="2" id="KW-1185">Reference proteome</keyword>
<reference evidence="1" key="1">
    <citation type="journal article" date="2020" name="Stud. Mycol.">
        <title>101 Dothideomycetes genomes: a test case for predicting lifestyles and emergence of pathogens.</title>
        <authorList>
            <person name="Haridas S."/>
            <person name="Albert R."/>
            <person name="Binder M."/>
            <person name="Bloem J."/>
            <person name="Labutti K."/>
            <person name="Salamov A."/>
            <person name="Andreopoulos B."/>
            <person name="Baker S."/>
            <person name="Barry K."/>
            <person name="Bills G."/>
            <person name="Bluhm B."/>
            <person name="Cannon C."/>
            <person name="Castanera R."/>
            <person name="Culley D."/>
            <person name="Daum C."/>
            <person name="Ezra D."/>
            <person name="Gonzalez J."/>
            <person name="Henrissat B."/>
            <person name="Kuo A."/>
            <person name="Liang C."/>
            <person name="Lipzen A."/>
            <person name="Lutzoni F."/>
            <person name="Magnuson J."/>
            <person name="Mondo S."/>
            <person name="Nolan M."/>
            <person name="Ohm R."/>
            <person name="Pangilinan J."/>
            <person name="Park H.-J."/>
            <person name="Ramirez L."/>
            <person name="Alfaro M."/>
            <person name="Sun H."/>
            <person name="Tritt A."/>
            <person name="Yoshinaga Y."/>
            <person name="Zwiers L.-H."/>
            <person name="Turgeon B."/>
            <person name="Goodwin S."/>
            <person name="Spatafora J."/>
            <person name="Crous P."/>
            <person name="Grigoriev I."/>
        </authorList>
    </citation>
    <scope>NUCLEOTIDE SEQUENCE</scope>
    <source>
        <strain evidence="1">CBS 175.79</strain>
    </source>
</reference>
<dbReference type="GeneID" id="54285745"/>
<organism evidence="1 2">
    <name type="scientific">Aaosphaeria arxii CBS 175.79</name>
    <dbReference type="NCBI Taxonomy" id="1450172"/>
    <lineage>
        <taxon>Eukaryota</taxon>
        <taxon>Fungi</taxon>
        <taxon>Dikarya</taxon>
        <taxon>Ascomycota</taxon>
        <taxon>Pezizomycotina</taxon>
        <taxon>Dothideomycetes</taxon>
        <taxon>Pleosporomycetidae</taxon>
        <taxon>Pleosporales</taxon>
        <taxon>Pleosporales incertae sedis</taxon>
        <taxon>Aaosphaeria</taxon>
    </lineage>
</organism>
<accession>A0A6A5XRH7</accession>
<sequence length="66" mass="6999">MVDFAMVWYGDGQGLVARLLDASCGMQRAVLASDPFGGAVPFSPWHQIPASPIHSPPILKGSEKSC</sequence>
<dbReference type="EMBL" id="ML978070">
    <property type="protein sequence ID" value="KAF2014904.1"/>
    <property type="molecule type" value="Genomic_DNA"/>
</dbReference>
<name>A0A6A5XRH7_9PLEO</name>
<protein>
    <submittedName>
        <fullName evidence="1">Uncharacterized protein</fullName>
    </submittedName>
</protein>
<evidence type="ECO:0000313" key="1">
    <source>
        <dbReference type="EMBL" id="KAF2014904.1"/>
    </source>
</evidence>
<proteinExistence type="predicted"/>
<dbReference type="Proteomes" id="UP000799778">
    <property type="component" value="Unassembled WGS sequence"/>
</dbReference>